<evidence type="ECO:0000256" key="1">
    <source>
        <dbReference type="ARBA" id="ARBA00022793"/>
    </source>
</evidence>
<keyword evidence="1" id="KW-0210">Decarboxylase</keyword>
<dbReference type="GO" id="GO:0005739">
    <property type="term" value="C:mitochondrion"/>
    <property type="evidence" value="ECO:0007669"/>
    <property type="project" value="TreeGrafter"/>
</dbReference>
<reference evidence="4 5" key="1">
    <citation type="submission" date="2018-11" db="EMBL/GenBank/DDBJ databases">
        <title>Genome assembly of Steccherinum ochraceum LE-BIN_3174, the white-rot fungus of the Steccherinaceae family (The Residual Polyporoid clade, Polyporales, Basidiomycota).</title>
        <authorList>
            <person name="Fedorova T.V."/>
            <person name="Glazunova O.A."/>
            <person name="Landesman E.O."/>
            <person name="Moiseenko K.V."/>
            <person name="Psurtseva N.V."/>
            <person name="Savinova O.S."/>
            <person name="Shakhova N.V."/>
            <person name="Tyazhelova T.V."/>
            <person name="Vasina D.V."/>
        </authorList>
    </citation>
    <scope>NUCLEOTIDE SEQUENCE [LARGE SCALE GENOMIC DNA]</scope>
    <source>
        <strain evidence="4 5">LE-BIN_3174</strain>
    </source>
</reference>
<dbReference type="OrthoDB" id="5973539at2759"/>
<evidence type="ECO:0000259" key="3">
    <source>
        <dbReference type="Pfam" id="PF12588"/>
    </source>
</evidence>
<sequence>MTTPSPQLCTLGAADMGILRKDDASMKDWVYEVLEEAEKRRYVPYQHRIIQEFRDLIEQEDDVLEGFTQMFDELSDPGPVDDYEKMLAVFDVIIGQAPIFRNLSQVAFPICAVLAGPMGTRAGFRMFSDARVNAVIKKMLDTWFQFLSSPRSRYVLSDGPTGWFGPAAVAAMPNFAQTFVCDPMAPYYGFKSWEDFFIRRFRPGIRPIDSPTDDTIINSACEATPFRIEYSVSETHRFLLKGYPYSILRMLNNDELAPHFVGGTVYQGFLHQFFYHRWHSPVNGRVVKTVIVPGAYYLYIPCSEGEEIPPDGVPVLDDRAITGSQDFLAQVATRCLIFIEADNPAIGLMCFMGIGMEEVSTCQPTVVPGQRVRKGDEIGMFHFGGSTHCLVFRKDTPVSFFCGSSLGQRIPVNAAIGRVG</sequence>
<dbReference type="PANTHER" id="PTHR10067">
    <property type="entry name" value="PHOSPHATIDYLSERINE DECARBOXYLASE"/>
    <property type="match status" value="1"/>
</dbReference>
<protein>
    <recommendedName>
        <fullName evidence="3">L-tryptophan decarboxylase PsiD-like domain-containing protein</fullName>
    </recommendedName>
</protein>
<dbReference type="InterPro" id="IPR003817">
    <property type="entry name" value="PS_Dcarbxylase"/>
</dbReference>
<dbReference type="Proteomes" id="UP000292702">
    <property type="component" value="Unassembled WGS sequence"/>
</dbReference>
<accession>A0A4R0RIF9</accession>
<evidence type="ECO:0000313" key="5">
    <source>
        <dbReference type="Proteomes" id="UP000292702"/>
    </source>
</evidence>
<dbReference type="GO" id="GO:0004609">
    <property type="term" value="F:phosphatidylserine decarboxylase activity"/>
    <property type="evidence" value="ECO:0007669"/>
    <property type="project" value="InterPro"/>
</dbReference>
<feature type="domain" description="L-tryptophan decarboxylase PsiD-like" evidence="3">
    <location>
        <begin position="47"/>
        <end position="172"/>
    </location>
</feature>
<comment type="caution">
    <text evidence="4">The sequence shown here is derived from an EMBL/GenBank/DDBJ whole genome shotgun (WGS) entry which is preliminary data.</text>
</comment>
<gene>
    <name evidence="4" type="ORF">EIP91_003773</name>
</gene>
<dbReference type="AlphaFoldDB" id="A0A4R0RIF9"/>
<evidence type="ECO:0000256" key="2">
    <source>
        <dbReference type="ARBA" id="ARBA00023239"/>
    </source>
</evidence>
<dbReference type="InterPro" id="IPR022237">
    <property type="entry name" value="PsiD-like"/>
</dbReference>
<organism evidence="4 5">
    <name type="scientific">Steccherinum ochraceum</name>
    <dbReference type="NCBI Taxonomy" id="92696"/>
    <lineage>
        <taxon>Eukaryota</taxon>
        <taxon>Fungi</taxon>
        <taxon>Dikarya</taxon>
        <taxon>Basidiomycota</taxon>
        <taxon>Agaricomycotina</taxon>
        <taxon>Agaricomycetes</taxon>
        <taxon>Polyporales</taxon>
        <taxon>Steccherinaceae</taxon>
        <taxon>Steccherinum</taxon>
    </lineage>
</organism>
<keyword evidence="2" id="KW-0456">Lyase</keyword>
<dbReference type="PANTHER" id="PTHR10067:SF9">
    <property type="entry name" value="PHOSPHATIDYLSERINE DECARBOXYLASE FAMILY PROTEIN (AFU_ORTHOLOGUE AFUA_7G01730)"/>
    <property type="match status" value="1"/>
</dbReference>
<dbReference type="Pfam" id="PF02666">
    <property type="entry name" value="PS_Dcarbxylase"/>
    <property type="match status" value="1"/>
</dbReference>
<name>A0A4R0RIF9_9APHY</name>
<proteinExistence type="predicted"/>
<dbReference type="Pfam" id="PF12588">
    <property type="entry name" value="PSDC"/>
    <property type="match status" value="1"/>
</dbReference>
<dbReference type="GO" id="GO:0006646">
    <property type="term" value="P:phosphatidylethanolamine biosynthetic process"/>
    <property type="evidence" value="ECO:0007669"/>
    <property type="project" value="TreeGrafter"/>
</dbReference>
<dbReference type="EMBL" id="RWJN01000221">
    <property type="protein sequence ID" value="TCD64699.1"/>
    <property type="molecule type" value="Genomic_DNA"/>
</dbReference>
<evidence type="ECO:0000313" key="4">
    <source>
        <dbReference type="EMBL" id="TCD64699.1"/>
    </source>
</evidence>
<keyword evidence="5" id="KW-1185">Reference proteome</keyword>
<dbReference type="STRING" id="92696.A0A4R0RIF9"/>